<gene>
    <name evidence="1" type="ORF">KL86CLO1_11103</name>
</gene>
<dbReference type="PROSITE" id="PS51257">
    <property type="entry name" value="PROKAR_LIPOPROTEIN"/>
    <property type="match status" value="1"/>
</dbReference>
<dbReference type="EMBL" id="FLUN01000001">
    <property type="protein sequence ID" value="SBV98914.1"/>
    <property type="molecule type" value="Genomic_DNA"/>
</dbReference>
<dbReference type="AlphaFoldDB" id="A0A212JHL4"/>
<accession>A0A212JHL4</accession>
<name>A0A212JHL4_9FIRM</name>
<protein>
    <submittedName>
        <fullName evidence="1">Uncharacterized protein</fullName>
    </submittedName>
</protein>
<reference evidence="1" key="1">
    <citation type="submission" date="2016-04" db="EMBL/GenBank/DDBJ databases">
        <authorList>
            <person name="Evans L.H."/>
            <person name="Alamgir A."/>
            <person name="Owens N."/>
            <person name="Weber N.D."/>
            <person name="Virtaneva K."/>
            <person name="Barbian K."/>
            <person name="Babar A."/>
            <person name="Rosenke K."/>
        </authorList>
    </citation>
    <scope>NUCLEOTIDE SEQUENCE</scope>
    <source>
        <strain evidence="1">86</strain>
    </source>
</reference>
<organism evidence="1">
    <name type="scientific">uncultured Eubacteriales bacterium</name>
    <dbReference type="NCBI Taxonomy" id="172733"/>
    <lineage>
        <taxon>Bacteria</taxon>
        <taxon>Bacillati</taxon>
        <taxon>Bacillota</taxon>
        <taxon>Clostridia</taxon>
        <taxon>Eubacteriales</taxon>
        <taxon>environmental samples</taxon>
    </lineage>
</organism>
<sequence>MYRITTFEPDGSVRSVHESTNLLSIGVACMFLEEVGVRFTFEEVDQ</sequence>
<evidence type="ECO:0000313" key="1">
    <source>
        <dbReference type="EMBL" id="SBV98914.1"/>
    </source>
</evidence>
<proteinExistence type="predicted"/>